<feature type="modified residue" description="N6-(pyridoxal phosphate)lysine" evidence="7">
    <location>
        <position position="230"/>
    </location>
</feature>
<gene>
    <name evidence="7" type="primary">hisC</name>
    <name evidence="9" type="ORF">HNQ94_002217</name>
</gene>
<evidence type="ECO:0000256" key="3">
    <source>
        <dbReference type="ARBA" id="ARBA00022576"/>
    </source>
</evidence>
<dbReference type="PANTHER" id="PTHR43643:SF3">
    <property type="entry name" value="HISTIDINOL-PHOSPHATE AMINOTRANSFERASE"/>
    <property type="match status" value="1"/>
</dbReference>
<evidence type="ECO:0000256" key="2">
    <source>
        <dbReference type="ARBA" id="ARBA00011738"/>
    </source>
</evidence>
<accession>A0A841Q5T2</accession>
<evidence type="ECO:0000256" key="4">
    <source>
        <dbReference type="ARBA" id="ARBA00022679"/>
    </source>
</evidence>
<dbReference type="UniPathway" id="UPA00031">
    <property type="reaction ID" value="UER00012"/>
</dbReference>
<dbReference type="InterPro" id="IPR004839">
    <property type="entry name" value="Aminotransferase_I/II_large"/>
</dbReference>
<keyword evidence="10" id="KW-1185">Reference proteome</keyword>
<sequence length="378" mass="42124">MSVEHLVRSVYPKLMPYTSGLADYTVEEIKIVLNKEKVYKLSFNENPLGPSPKAVEEMNIAIQSLNLYPNSPGIKLKEKIAQKEGLSSENIVLANGADDMILLIAQTFLEPTDEVIIPEVTFIQFLASTHLMGANPIMSPMKDDLGIDLDAILTRINKKTKLIFLCNPNNPTGKVIPRKELDAFIDNVPSHVLVVIDEAYHEYGDVGEYETSVPFVKQNKQVLIVRTFSKIYSLAAARIGYGIGSVELIEAINHVRPPFNVNSIAQVGALASMNDLAYIQHAKTVNEEGKQYFYDVFSELGLRYIKSNGNFVFVDTGIKNKEAFHYLASEHGVIVRDLSGYGLETSLRVSIGNQEANEAFVLAIKQLMKTNKLEERIK</sequence>
<comment type="catalytic activity">
    <reaction evidence="7">
        <text>L-histidinol phosphate + 2-oxoglutarate = 3-(imidazol-4-yl)-2-oxopropyl phosphate + L-glutamate</text>
        <dbReference type="Rhea" id="RHEA:23744"/>
        <dbReference type="ChEBI" id="CHEBI:16810"/>
        <dbReference type="ChEBI" id="CHEBI:29985"/>
        <dbReference type="ChEBI" id="CHEBI:57766"/>
        <dbReference type="ChEBI" id="CHEBI:57980"/>
        <dbReference type="EC" id="2.6.1.9"/>
    </reaction>
</comment>
<dbReference type="InterPro" id="IPR015421">
    <property type="entry name" value="PyrdxlP-dep_Trfase_major"/>
</dbReference>
<feature type="domain" description="Aminotransferase class I/classII large" evidence="8">
    <location>
        <begin position="37"/>
        <end position="363"/>
    </location>
</feature>
<organism evidence="9 10">
    <name type="scientific">Salirhabdus euzebyi</name>
    <dbReference type="NCBI Taxonomy" id="394506"/>
    <lineage>
        <taxon>Bacteria</taxon>
        <taxon>Bacillati</taxon>
        <taxon>Bacillota</taxon>
        <taxon>Bacilli</taxon>
        <taxon>Bacillales</taxon>
        <taxon>Bacillaceae</taxon>
        <taxon>Salirhabdus</taxon>
    </lineage>
</organism>
<dbReference type="InterPro" id="IPR005861">
    <property type="entry name" value="HisP_aminotrans"/>
</dbReference>
<evidence type="ECO:0000256" key="6">
    <source>
        <dbReference type="ARBA" id="ARBA00023102"/>
    </source>
</evidence>
<keyword evidence="3 7" id="KW-0032">Aminotransferase</keyword>
<keyword evidence="6 7" id="KW-0368">Histidine biosynthesis</keyword>
<comment type="caution">
    <text evidence="9">The sequence shown here is derived from an EMBL/GenBank/DDBJ whole genome shotgun (WGS) entry which is preliminary data.</text>
</comment>
<dbReference type="HAMAP" id="MF_01023">
    <property type="entry name" value="HisC_aminotrans_2"/>
    <property type="match status" value="1"/>
</dbReference>
<dbReference type="GO" id="GO:0030170">
    <property type="term" value="F:pyridoxal phosphate binding"/>
    <property type="evidence" value="ECO:0007669"/>
    <property type="project" value="InterPro"/>
</dbReference>
<evidence type="ECO:0000256" key="7">
    <source>
        <dbReference type="HAMAP-Rule" id="MF_01023"/>
    </source>
</evidence>
<comment type="cofactor">
    <cofactor evidence="1 7">
        <name>pyridoxal 5'-phosphate</name>
        <dbReference type="ChEBI" id="CHEBI:597326"/>
    </cofactor>
</comment>
<dbReference type="InterPro" id="IPR015424">
    <property type="entry name" value="PyrdxlP-dep_Trfase"/>
</dbReference>
<dbReference type="GO" id="GO:0004400">
    <property type="term" value="F:histidinol-phosphate transaminase activity"/>
    <property type="evidence" value="ECO:0007669"/>
    <property type="project" value="UniProtKB-UniRule"/>
</dbReference>
<evidence type="ECO:0000256" key="5">
    <source>
        <dbReference type="ARBA" id="ARBA00022898"/>
    </source>
</evidence>
<dbReference type="SUPFAM" id="SSF53383">
    <property type="entry name" value="PLP-dependent transferases"/>
    <property type="match status" value="1"/>
</dbReference>
<dbReference type="Pfam" id="PF00155">
    <property type="entry name" value="Aminotran_1_2"/>
    <property type="match status" value="1"/>
</dbReference>
<keyword evidence="4 7" id="KW-0808">Transferase</keyword>
<reference evidence="9 10" key="1">
    <citation type="submission" date="2020-08" db="EMBL/GenBank/DDBJ databases">
        <title>Genomic Encyclopedia of Type Strains, Phase IV (KMG-IV): sequencing the most valuable type-strain genomes for metagenomic binning, comparative biology and taxonomic classification.</title>
        <authorList>
            <person name="Goeker M."/>
        </authorList>
    </citation>
    <scope>NUCLEOTIDE SEQUENCE [LARGE SCALE GENOMIC DNA]</scope>
    <source>
        <strain evidence="9 10">DSM 19612</strain>
    </source>
</reference>
<dbReference type="PANTHER" id="PTHR43643">
    <property type="entry name" value="HISTIDINOL-PHOSPHATE AMINOTRANSFERASE 2"/>
    <property type="match status" value="1"/>
</dbReference>
<keyword evidence="5 7" id="KW-0663">Pyridoxal phosphate</keyword>
<dbReference type="CDD" id="cd00609">
    <property type="entry name" value="AAT_like"/>
    <property type="match status" value="1"/>
</dbReference>
<comment type="similarity">
    <text evidence="7">Belongs to the class-II pyridoxal-phosphate-dependent aminotransferase family. Histidinol-phosphate aminotransferase subfamily.</text>
</comment>
<comment type="subunit">
    <text evidence="2 7">Homodimer.</text>
</comment>
<evidence type="ECO:0000313" key="9">
    <source>
        <dbReference type="EMBL" id="MBB6453766.1"/>
    </source>
</evidence>
<dbReference type="Proteomes" id="UP000581688">
    <property type="component" value="Unassembled WGS sequence"/>
</dbReference>
<dbReference type="Gene3D" id="3.40.640.10">
    <property type="entry name" value="Type I PLP-dependent aspartate aminotransferase-like (Major domain)"/>
    <property type="match status" value="1"/>
</dbReference>
<comment type="pathway">
    <text evidence="7">Amino-acid biosynthesis; L-histidine biosynthesis; L-histidine from 5-phospho-alpha-D-ribose 1-diphosphate: step 7/9.</text>
</comment>
<keyword evidence="7" id="KW-0028">Amino-acid biosynthesis</keyword>
<dbReference type="NCBIfam" id="TIGR01141">
    <property type="entry name" value="hisC"/>
    <property type="match status" value="1"/>
</dbReference>
<evidence type="ECO:0000313" key="10">
    <source>
        <dbReference type="Proteomes" id="UP000581688"/>
    </source>
</evidence>
<dbReference type="EC" id="2.6.1.9" evidence="7"/>
<dbReference type="RefSeq" id="WP_174496685.1">
    <property type="nucleotide sequence ID" value="NZ_CADDWK010000008.1"/>
</dbReference>
<name>A0A841Q5T2_9BACI</name>
<dbReference type="InterPro" id="IPR015422">
    <property type="entry name" value="PyrdxlP-dep_Trfase_small"/>
</dbReference>
<dbReference type="AlphaFoldDB" id="A0A841Q5T2"/>
<dbReference type="GO" id="GO:0000105">
    <property type="term" value="P:L-histidine biosynthetic process"/>
    <property type="evidence" value="ECO:0007669"/>
    <property type="project" value="UniProtKB-UniRule"/>
</dbReference>
<protein>
    <recommendedName>
        <fullName evidence="7">Histidinol-phosphate aminotransferase</fullName>
        <ecNumber evidence="7">2.6.1.9</ecNumber>
    </recommendedName>
    <alternativeName>
        <fullName evidence="7">Imidazole acetol-phosphate transaminase</fullName>
    </alternativeName>
</protein>
<evidence type="ECO:0000259" key="8">
    <source>
        <dbReference type="Pfam" id="PF00155"/>
    </source>
</evidence>
<dbReference type="InterPro" id="IPR050106">
    <property type="entry name" value="HistidinolP_aminotransfase"/>
</dbReference>
<dbReference type="EMBL" id="JACHGH010000006">
    <property type="protein sequence ID" value="MBB6453766.1"/>
    <property type="molecule type" value="Genomic_DNA"/>
</dbReference>
<evidence type="ECO:0000256" key="1">
    <source>
        <dbReference type="ARBA" id="ARBA00001933"/>
    </source>
</evidence>
<proteinExistence type="inferred from homology"/>
<dbReference type="Gene3D" id="3.90.1150.10">
    <property type="entry name" value="Aspartate Aminotransferase, domain 1"/>
    <property type="match status" value="1"/>
</dbReference>